<protein>
    <submittedName>
        <fullName evidence="2">Uncharacterized protein</fullName>
    </submittedName>
</protein>
<name>A0A833WKN0_PHYIN</name>
<organism evidence="2 3">
    <name type="scientific">Phytophthora infestans</name>
    <name type="common">Potato late blight agent</name>
    <name type="synonym">Botrytis infestans</name>
    <dbReference type="NCBI Taxonomy" id="4787"/>
    <lineage>
        <taxon>Eukaryota</taxon>
        <taxon>Sar</taxon>
        <taxon>Stramenopiles</taxon>
        <taxon>Oomycota</taxon>
        <taxon>Peronosporomycetes</taxon>
        <taxon>Peronosporales</taxon>
        <taxon>Peronosporaceae</taxon>
        <taxon>Phytophthora</taxon>
    </lineage>
</organism>
<dbReference type="AlphaFoldDB" id="A0A833WKN0"/>
<sequence>MVDEFILTKVDEIISSVKNNSVLDVAALFKENVTIDMTESDVRERVMQLFARSREFIEEQGWQEFFTGNEGLRLKCKLMVESLQPRSLRDEVATIIKYQARTAKANEKELFKLILNKAFEQNRDFQRRKRTRPKEQGRNTESGTR</sequence>
<comment type="caution">
    <text evidence="2">The sequence shown here is derived from an EMBL/GenBank/DDBJ whole genome shotgun (WGS) entry which is preliminary data.</text>
</comment>
<evidence type="ECO:0000256" key="1">
    <source>
        <dbReference type="SAM" id="MobiDB-lite"/>
    </source>
</evidence>
<reference evidence="2" key="1">
    <citation type="submission" date="2020-04" db="EMBL/GenBank/DDBJ databases">
        <title>Hybrid Assembly of Korean Phytophthora infestans isolates.</title>
        <authorList>
            <person name="Prokchorchik M."/>
            <person name="Lee Y."/>
            <person name="Seo J."/>
            <person name="Cho J.-H."/>
            <person name="Park Y.-E."/>
            <person name="Jang D.-C."/>
            <person name="Im J.-S."/>
            <person name="Choi J.-G."/>
            <person name="Park H.-J."/>
            <person name="Lee G.-B."/>
            <person name="Lee Y.-G."/>
            <person name="Hong S.-Y."/>
            <person name="Cho K."/>
            <person name="Sohn K.H."/>
        </authorList>
    </citation>
    <scope>NUCLEOTIDE SEQUENCE</scope>
    <source>
        <strain evidence="2">KR_1_A1</strain>
    </source>
</reference>
<dbReference type="EMBL" id="WSZM01000168">
    <property type="protein sequence ID" value="KAF4039680.1"/>
    <property type="molecule type" value="Genomic_DNA"/>
</dbReference>
<evidence type="ECO:0000313" key="2">
    <source>
        <dbReference type="EMBL" id="KAF4039680.1"/>
    </source>
</evidence>
<feature type="region of interest" description="Disordered" evidence="1">
    <location>
        <begin position="125"/>
        <end position="145"/>
    </location>
</feature>
<dbReference type="Proteomes" id="UP000602510">
    <property type="component" value="Unassembled WGS sequence"/>
</dbReference>
<keyword evidence="3" id="KW-1185">Reference proteome</keyword>
<proteinExistence type="predicted"/>
<evidence type="ECO:0000313" key="3">
    <source>
        <dbReference type="Proteomes" id="UP000602510"/>
    </source>
</evidence>
<accession>A0A833WKN0</accession>
<feature type="compositionally biased region" description="Basic and acidic residues" evidence="1">
    <location>
        <begin position="133"/>
        <end position="145"/>
    </location>
</feature>
<gene>
    <name evidence="2" type="ORF">GN244_ATG08205</name>
</gene>